<feature type="compositionally biased region" description="Polar residues" evidence="1">
    <location>
        <begin position="408"/>
        <end position="418"/>
    </location>
</feature>
<feature type="compositionally biased region" description="Polar residues" evidence="1">
    <location>
        <begin position="316"/>
        <end position="328"/>
    </location>
</feature>
<evidence type="ECO:0000313" key="3">
    <source>
        <dbReference type="Proteomes" id="UP000673691"/>
    </source>
</evidence>
<accession>A0A8H7ZY52</accession>
<evidence type="ECO:0000256" key="1">
    <source>
        <dbReference type="SAM" id="MobiDB-lite"/>
    </source>
</evidence>
<dbReference type="EMBL" id="JAEFCI010003635">
    <property type="protein sequence ID" value="KAG5461449.1"/>
    <property type="molecule type" value="Genomic_DNA"/>
</dbReference>
<feature type="region of interest" description="Disordered" evidence="1">
    <location>
        <begin position="24"/>
        <end position="123"/>
    </location>
</feature>
<sequence>MLDQPTSPRRVHRALHCYDKCVGRSFGPGRRRAEETSLRQASRSPSVCRAPGCATASAVRPAASVKSRARAASAPANPRSVRHCDNGRGSSGRFPVPAGQPDTPPAGTQNAKNSPAAGFAPALIGTGEDHRWSEDLSAFGMSLPPDHDSDEGGNACLERPRGSGGVRPGVHGDGRDGPGSSAASFRRASRPEGVSKERTPPPRAPAVADRTGGVNGHQHASSAADRCVGDSSIRERPKPSVASRPVQGAIALTATPQRRPGDVLADSGAISAVAEHGERDHPRTNLSETVEQHLPLSAATTGHSSHSTERSAAQEDGQSSVRPGSSAANRLLDLETKTGRAKPIDITEPVFVAVPEKSPAGRFPPSPPGQLPASPSATEAGLTGELPKASRQCYRPVVSPAPMGASGQPASRTSTQRPRYSGSLPGGDLGPQTTTIGGSPRSLTWSPATRRGQLSKDSNIPRTFTGVMKSPKSASSLGEAHRLISRGGLDGDKSLINHDTQEELFSWIKDEVSTLASFRASCSAPTGNSEAERRRRACVLSDSMRKLREGILASRRVDSFAVEGEENAVVAGWDER</sequence>
<reference evidence="2 3" key="1">
    <citation type="journal article" name="Sci. Rep.">
        <title>Genome-scale phylogenetic analyses confirm Olpidium as the closest living zoosporic fungus to the non-flagellated, terrestrial fungi.</title>
        <authorList>
            <person name="Chang Y."/>
            <person name="Rochon D."/>
            <person name="Sekimoto S."/>
            <person name="Wang Y."/>
            <person name="Chovatia M."/>
            <person name="Sandor L."/>
            <person name="Salamov A."/>
            <person name="Grigoriev I.V."/>
            <person name="Stajich J.E."/>
            <person name="Spatafora J.W."/>
        </authorList>
    </citation>
    <scope>NUCLEOTIDE SEQUENCE [LARGE SCALE GENOMIC DNA]</scope>
    <source>
        <strain evidence="2">S191</strain>
    </source>
</reference>
<evidence type="ECO:0000313" key="2">
    <source>
        <dbReference type="EMBL" id="KAG5461449.1"/>
    </source>
</evidence>
<feature type="region of interest" description="Disordered" evidence="1">
    <location>
        <begin position="355"/>
        <end position="478"/>
    </location>
</feature>
<feature type="compositionally biased region" description="Low complexity" evidence="1">
    <location>
        <begin position="56"/>
        <end position="79"/>
    </location>
</feature>
<dbReference type="AlphaFoldDB" id="A0A8H7ZY52"/>
<protein>
    <submittedName>
        <fullName evidence="2">Uncharacterized protein</fullName>
    </submittedName>
</protein>
<dbReference type="Proteomes" id="UP000673691">
    <property type="component" value="Unassembled WGS sequence"/>
</dbReference>
<feature type="compositionally biased region" description="Polar residues" evidence="1">
    <location>
        <begin position="431"/>
        <end position="447"/>
    </location>
</feature>
<proteinExistence type="predicted"/>
<comment type="caution">
    <text evidence="2">The sequence shown here is derived from an EMBL/GenBank/DDBJ whole genome shotgun (WGS) entry which is preliminary data.</text>
</comment>
<feature type="region of interest" description="Disordered" evidence="1">
    <location>
        <begin position="137"/>
        <end position="329"/>
    </location>
</feature>
<organism evidence="2 3">
    <name type="scientific">Olpidium bornovanus</name>
    <dbReference type="NCBI Taxonomy" id="278681"/>
    <lineage>
        <taxon>Eukaryota</taxon>
        <taxon>Fungi</taxon>
        <taxon>Fungi incertae sedis</taxon>
        <taxon>Olpidiomycota</taxon>
        <taxon>Olpidiomycotina</taxon>
        <taxon>Olpidiomycetes</taxon>
        <taxon>Olpidiales</taxon>
        <taxon>Olpidiaceae</taxon>
        <taxon>Olpidium</taxon>
    </lineage>
</organism>
<gene>
    <name evidence="2" type="ORF">BJ554DRAFT_6359</name>
</gene>
<name>A0A8H7ZY52_9FUNG</name>
<dbReference type="OrthoDB" id="2100128at2759"/>
<keyword evidence="3" id="KW-1185">Reference proteome</keyword>
<feature type="non-terminal residue" evidence="2">
    <location>
        <position position="576"/>
    </location>
</feature>
<feature type="compositionally biased region" description="Basic and acidic residues" evidence="1">
    <location>
        <begin position="189"/>
        <end position="200"/>
    </location>
</feature>